<evidence type="ECO:0000259" key="13">
    <source>
        <dbReference type="PROSITE" id="PS50222"/>
    </source>
</evidence>
<dbReference type="InterPro" id="IPR011992">
    <property type="entry name" value="EF-hand-dom_pair"/>
</dbReference>
<dbReference type="PROSITE" id="PS00018">
    <property type="entry name" value="EF_HAND_1"/>
    <property type="match status" value="1"/>
</dbReference>
<dbReference type="SUPFAM" id="SSF51905">
    <property type="entry name" value="FAD/NAD(P)-binding domain"/>
    <property type="match status" value="2"/>
</dbReference>
<dbReference type="InterPro" id="IPR036188">
    <property type="entry name" value="FAD/NAD-bd_sf"/>
</dbReference>
<dbReference type="SUPFAM" id="SSF47473">
    <property type="entry name" value="EF-hand"/>
    <property type="match status" value="1"/>
</dbReference>
<evidence type="ECO:0000313" key="14">
    <source>
        <dbReference type="EMBL" id="KDO33367.1"/>
    </source>
</evidence>
<dbReference type="EC" id="1.6.5.9" evidence="3"/>
<dbReference type="CDD" id="cd00051">
    <property type="entry name" value="EFh"/>
    <property type="match status" value="1"/>
</dbReference>
<evidence type="ECO:0000256" key="2">
    <source>
        <dbReference type="ARBA" id="ARBA00005272"/>
    </source>
</evidence>
<dbReference type="GO" id="GO:0005743">
    <property type="term" value="C:mitochondrial inner membrane"/>
    <property type="evidence" value="ECO:0007669"/>
    <property type="project" value="UniProtKB-SubCell"/>
</dbReference>
<keyword evidence="15" id="KW-1185">Reference proteome</keyword>
<keyword evidence="12" id="KW-0732">Signal</keyword>
<dbReference type="OrthoDB" id="3244603at2759"/>
<evidence type="ECO:0000256" key="4">
    <source>
        <dbReference type="ARBA" id="ARBA00022630"/>
    </source>
</evidence>
<dbReference type="InterPro" id="IPR018247">
    <property type="entry name" value="EF_Hand_1_Ca_BS"/>
</dbReference>
<dbReference type="STRING" id="695850.A0A067D2W2"/>
<comment type="subcellular location">
    <subcellularLocation>
        <location evidence="1">Mitochondrion inner membrane</location>
        <topology evidence="1">Peripheral membrane protein</topology>
        <orientation evidence="1">Intermembrane side</orientation>
    </subcellularLocation>
</comment>
<dbReference type="PANTHER" id="PTHR43706:SF47">
    <property type="entry name" value="EXTERNAL NADH-UBIQUINONE OXIDOREDUCTASE 1, MITOCHONDRIAL-RELATED"/>
    <property type="match status" value="1"/>
</dbReference>
<dbReference type="InterPro" id="IPR054585">
    <property type="entry name" value="NDH2-like_C"/>
</dbReference>
<evidence type="ECO:0000313" key="15">
    <source>
        <dbReference type="Proteomes" id="UP000030745"/>
    </source>
</evidence>
<comment type="catalytic activity">
    <reaction evidence="11">
        <text>a ubiquinone + NADH + H(+) = a ubiquinol + NAD(+)</text>
        <dbReference type="Rhea" id="RHEA:23152"/>
        <dbReference type="Rhea" id="RHEA-COMP:9565"/>
        <dbReference type="Rhea" id="RHEA-COMP:9566"/>
        <dbReference type="ChEBI" id="CHEBI:15378"/>
        <dbReference type="ChEBI" id="CHEBI:16389"/>
        <dbReference type="ChEBI" id="CHEBI:17976"/>
        <dbReference type="ChEBI" id="CHEBI:57540"/>
        <dbReference type="ChEBI" id="CHEBI:57945"/>
    </reaction>
</comment>
<feature type="signal peptide" evidence="12">
    <location>
        <begin position="1"/>
        <end position="26"/>
    </location>
</feature>
<dbReference type="InterPro" id="IPR045024">
    <property type="entry name" value="NDH-2"/>
</dbReference>
<gene>
    <name evidence="14" type="ORF">SPRG_02174</name>
</gene>
<name>A0A067D2W2_SAPPC</name>
<dbReference type="GeneID" id="24124737"/>
<keyword evidence="7" id="KW-0809">Transit peptide</keyword>
<comment type="catalytic activity">
    <reaction evidence="10">
        <text>a quinone + NADH + H(+) = a quinol + NAD(+)</text>
        <dbReference type="Rhea" id="RHEA:46160"/>
        <dbReference type="ChEBI" id="CHEBI:15378"/>
        <dbReference type="ChEBI" id="CHEBI:24646"/>
        <dbReference type="ChEBI" id="CHEBI:57540"/>
        <dbReference type="ChEBI" id="CHEBI:57945"/>
        <dbReference type="ChEBI" id="CHEBI:132124"/>
        <dbReference type="EC" id="1.6.5.9"/>
    </reaction>
</comment>
<feature type="chain" id="PRO_5001635255" description="NADH:ubiquinone reductase (non-electrogenic)" evidence="12">
    <location>
        <begin position="27"/>
        <end position="556"/>
    </location>
</feature>
<dbReference type="EMBL" id="KK583193">
    <property type="protein sequence ID" value="KDO33367.1"/>
    <property type="molecule type" value="Genomic_DNA"/>
</dbReference>
<dbReference type="Gene3D" id="3.50.50.100">
    <property type="match status" value="2"/>
</dbReference>
<dbReference type="Pfam" id="PF13499">
    <property type="entry name" value="EF-hand_7"/>
    <property type="match status" value="1"/>
</dbReference>
<comment type="similarity">
    <text evidence="2">Belongs to the NADH dehydrogenase family.</text>
</comment>
<evidence type="ECO:0000256" key="7">
    <source>
        <dbReference type="ARBA" id="ARBA00022946"/>
    </source>
</evidence>
<evidence type="ECO:0000256" key="6">
    <source>
        <dbReference type="ARBA" id="ARBA00022837"/>
    </source>
</evidence>
<organism evidence="14 15">
    <name type="scientific">Saprolegnia parasitica (strain CBS 223.65)</name>
    <dbReference type="NCBI Taxonomy" id="695850"/>
    <lineage>
        <taxon>Eukaryota</taxon>
        <taxon>Sar</taxon>
        <taxon>Stramenopiles</taxon>
        <taxon>Oomycota</taxon>
        <taxon>Saprolegniomycetes</taxon>
        <taxon>Saprolegniales</taxon>
        <taxon>Saprolegniaceae</taxon>
        <taxon>Saprolegnia</taxon>
    </lineage>
</organism>
<evidence type="ECO:0000256" key="9">
    <source>
        <dbReference type="ARBA" id="ARBA00023027"/>
    </source>
</evidence>
<sequence>MSSVLLRARRLAPLLAIASATSAAVAWNQQAPVHIAKDPTKRHIVVLGSGWGAVAFLRKLKPDDHTRVTVVSPRGVFLYTPLLPAASTGTVEARSIVEPIQTFLPEHARFVEAAATSIDPKTNRVTCVSELDPSSPFTLEYDQLVVAVGSVANTFGTPGVAEHAHFLKTYDDVVGLRKLVHARWEQASLPTTSPEEQQRLLSFTICGGGPTGVELAAEIHDLFQRDLKKHYPHLASLATVRVIDCASQILSMFDRKIASYATSAFAKHGIETRLKCRVTRVYADSVDVLDTATGKTTRLPSGTTMWCSGIGLHPFAASIAAHFPQQQTNKRAVVVDPYFRVQGSTNLFCLGDAAAVTYEKSVAHAKELFDHFDSKHEGSLSFEDMAALFEHASKTYPQFREHVHLIQESRGTSKLSRPFVHGALHAIFEAADADHNNRLDKDEFVALLAAMDAHLRSLPATAQVAQQQGEYLAQLFNKKLEENPTSAAPFEWTNLGSMAFIGENEAVASMPGAGVVQGFAMGLLWRGFETMKQQSYRSLMAVASDQIRTAIFGRGL</sequence>
<dbReference type="InterPro" id="IPR023753">
    <property type="entry name" value="FAD/NAD-binding_dom"/>
</dbReference>
<feature type="domain" description="EF-hand" evidence="13">
    <location>
        <begin position="424"/>
        <end position="454"/>
    </location>
</feature>
<dbReference type="VEuPathDB" id="FungiDB:SPRG_02174"/>
<evidence type="ECO:0000256" key="11">
    <source>
        <dbReference type="ARBA" id="ARBA00049010"/>
    </source>
</evidence>
<dbReference type="Pfam" id="PF22366">
    <property type="entry name" value="NDH2_C"/>
    <property type="match status" value="1"/>
</dbReference>
<keyword evidence="8" id="KW-0560">Oxidoreductase</keyword>
<evidence type="ECO:0000256" key="3">
    <source>
        <dbReference type="ARBA" id="ARBA00012637"/>
    </source>
</evidence>
<dbReference type="Proteomes" id="UP000030745">
    <property type="component" value="Unassembled WGS sequence"/>
</dbReference>
<keyword evidence="4" id="KW-0285">Flavoprotein</keyword>
<keyword evidence="6" id="KW-0106">Calcium</keyword>
<dbReference type="OMA" id="QIPAQKD"/>
<protein>
    <recommendedName>
        <fullName evidence="3">NADH:ubiquinone reductase (non-electrogenic)</fullName>
        <ecNumber evidence="3">1.6.5.9</ecNumber>
    </recommendedName>
</protein>
<accession>A0A067D2W2</accession>
<dbReference type="PANTHER" id="PTHR43706">
    <property type="entry name" value="NADH DEHYDROGENASE"/>
    <property type="match status" value="1"/>
</dbReference>
<evidence type="ECO:0000256" key="5">
    <source>
        <dbReference type="ARBA" id="ARBA00022827"/>
    </source>
</evidence>
<proteinExistence type="inferred from homology"/>
<keyword evidence="9" id="KW-0520">NAD</keyword>
<evidence type="ECO:0000256" key="1">
    <source>
        <dbReference type="ARBA" id="ARBA00004137"/>
    </source>
</evidence>
<dbReference type="SMART" id="SM00054">
    <property type="entry name" value="EFh"/>
    <property type="match status" value="2"/>
</dbReference>
<evidence type="ECO:0000256" key="10">
    <source>
        <dbReference type="ARBA" id="ARBA00047599"/>
    </source>
</evidence>
<evidence type="ECO:0000256" key="12">
    <source>
        <dbReference type="SAM" id="SignalP"/>
    </source>
</evidence>
<reference evidence="14 15" key="1">
    <citation type="journal article" date="2013" name="PLoS Genet.">
        <title>Distinctive expansion of potential virulence genes in the genome of the oomycete fish pathogen Saprolegnia parasitica.</title>
        <authorList>
            <person name="Jiang R.H."/>
            <person name="de Bruijn I."/>
            <person name="Haas B.J."/>
            <person name="Belmonte R."/>
            <person name="Lobach L."/>
            <person name="Christie J."/>
            <person name="van den Ackerveken G."/>
            <person name="Bottin A."/>
            <person name="Bulone V."/>
            <person name="Diaz-Moreno S.M."/>
            <person name="Dumas B."/>
            <person name="Fan L."/>
            <person name="Gaulin E."/>
            <person name="Govers F."/>
            <person name="Grenville-Briggs L.J."/>
            <person name="Horner N.R."/>
            <person name="Levin J.Z."/>
            <person name="Mammella M."/>
            <person name="Meijer H.J."/>
            <person name="Morris P."/>
            <person name="Nusbaum C."/>
            <person name="Oome S."/>
            <person name="Phillips A.J."/>
            <person name="van Rooyen D."/>
            <person name="Rzeszutek E."/>
            <person name="Saraiva M."/>
            <person name="Secombes C.J."/>
            <person name="Seidl M.F."/>
            <person name="Snel B."/>
            <person name="Stassen J.H."/>
            <person name="Sykes S."/>
            <person name="Tripathy S."/>
            <person name="van den Berg H."/>
            <person name="Vega-Arreguin J.C."/>
            <person name="Wawra S."/>
            <person name="Young S.K."/>
            <person name="Zeng Q."/>
            <person name="Dieguez-Uribeondo J."/>
            <person name="Russ C."/>
            <person name="Tyler B.M."/>
            <person name="van West P."/>
        </authorList>
    </citation>
    <scope>NUCLEOTIDE SEQUENCE [LARGE SCALE GENOMIC DNA]</scope>
    <source>
        <strain evidence="14 15">CBS 223.65</strain>
    </source>
</reference>
<dbReference type="Pfam" id="PF07992">
    <property type="entry name" value="Pyr_redox_2"/>
    <property type="match status" value="1"/>
</dbReference>
<dbReference type="AlphaFoldDB" id="A0A067D2W2"/>
<dbReference type="KEGG" id="spar:SPRG_02174"/>
<dbReference type="InterPro" id="IPR002048">
    <property type="entry name" value="EF_hand_dom"/>
</dbReference>
<dbReference type="GO" id="GO:0050136">
    <property type="term" value="F:NADH dehydrogenase (quinone) (non-electrogenic) activity"/>
    <property type="evidence" value="ECO:0007669"/>
    <property type="project" value="UniProtKB-EC"/>
</dbReference>
<keyword evidence="5" id="KW-0274">FAD</keyword>
<dbReference type="GO" id="GO:0005509">
    <property type="term" value="F:calcium ion binding"/>
    <property type="evidence" value="ECO:0007669"/>
    <property type="project" value="InterPro"/>
</dbReference>
<evidence type="ECO:0000256" key="8">
    <source>
        <dbReference type="ARBA" id="ARBA00023002"/>
    </source>
</evidence>
<dbReference type="PROSITE" id="PS50222">
    <property type="entry name" value="EF_HAND_2"/>
    <property type="match status" value="2"/>
</dbReference>
<dbReference type="RefSeq" id="XP_012196115.1">
    <property type="nucleotide sequence ID" value="XM_012340725.1"/>
</dbReference>
<feature type="domain" description="EF-hand" evidence="13">
    <location>
        <begin position="360"/>
        <end position="395"/>
    </location>
</feature>